<proteinExistence type="inferred from homology"/>
<dbReference type="PANTHER" id="PTHR30582:SF2">
    <property type="entry name" value="L,D-TRANSPEPTIDASE YCIB-RELATED"/>
    <property type="match status" value="1"/>
</dbReference>
<evidence type="ECO:0000256" key="6">
    <source>
        <dbReference type="ARBA" id="ARBA00023316"/>
    </source>
</evidence>
<evidence type="ECO:0000256" key="8">
    <source>
        <dbReference type="SAM" id="SignalP"/>
    </source>
</evidence>
<dbReference type="InterPro" id="IPR005490">
    <property type="entry name" value="LD_TPept_cat_dom"/>
</dbReference>
<feature type="chain" id="PRO_5044601061" evidence="8">
    <location>
        <begin position="27"/>
        <end position="144"/>
    </location>
</feature>
<evidence type="ECO:0000256" key="7">
    <source>
        <dbReference type="PROSITE-ProRule" id="PRU01373"/>
    </source>
</evidence>
<dbReference type="OrthoDB" id="463216at2"/>
<dbReference type="GO" id="GO:0005576">
    <property type="term" value="C:extracellular region"/>
    <property type="evidence" value="ECO:0007669"/>
    <property type="project" value="TreeGrafter"/>
</dbReference>
<keyword evidence="12" id="KW-1185">Reference proteome</keyword>
<reference evidence="11 12" key="2">
    <citation type="submission" date="2018-06" db="EMBL/GenBank/DDBJ databases">
        <title>Comparative genomics of rhizobia nodulating Arachis hypogaea in China.</title>
        <authorList>
            <person name="Li Y."/>
        </authorList>
    </citation>
    <scope>NUCLEOTIDE SEQUENCE [LARGE SCALE GENOMIC DNA]</scope>
    <source>
        <strain evidence="11 12">CCBAU 51658</strain>
    </source>
</reference>
<reference evidence="10" key="1">
    <citation type="journal article" date="2014" name="Int. J. Syst. Evol. Microbiol.">
        <title>Complete genome sequence of Corynebacterium casei LMG S-19264T (=DSM 44701T), isolated from a smear-ripened cheese.</title>
        <authorList>
            <consortium name="US DOE Joint Genome Institute (JGI-PGF)"/>
            <person name="Walter F."/>
            <person name="Albersmeier A."/>
            <person name="Kalinowski J."/>
            <person name="Ruckert C."/>
        </authorList>
    </citation>
    <scope>NUCLEOTIDE SEQUENCE</scope>
    <source>
        <strain evidence="10">CGMCC 1.15034</strain>
    </source>
</reference>
<protein>
    <submittedName>
        <fullName evidence="10">L,D-transpeptidase</fullName>
    </submittedName>
</protein>
<feature type="signal peptide" evidence="8">
    <location>
        <begin position="1"/>
        <end position="26"/>
    </location>
</feature>
<dbReference type="AlphaFoldDB" id="A0A410V203"/>
<dbReference type="EMBL" id="CP030057">
    <property type="protein sequence ID" value="QOZ58726.1"/>
    <property type="molecule type" value="Genomic_DNA"/>
</dbReference>
<evidence type="ECO:0000256" key="5">
    <source>
        <dbReference type="ARBA" id="ARBA00022984"/>
    </source>
</evidence>
<feature type="active site" description="Proton donor/acceptor" evidence="7">
    <location>
        <position position="99"/>
    </location>
</feature>
<keyword evidence="3" id="KW-0808">Transferase</keyword>
<dbReference type="EMBL" id="BMHC01000001">
    <property type="protein sequence ID" value="GGI19811.1"/>
    <property type="molecule type" value="Genomic_DNA"/>
</dbReference>
<dbReference type="PANTHER" id="PTHR30582">
    <property type="entry name" value="L,D-TRANSPEPTIDASE"/>
    <property type="match status" value="1"/>
</dbReference>
<evidence type="ECO:0000256" key="4">
    <source>
        <dbReference type="ARBA" id="ARBA00022960"/>
    </source>
</evidence>
<comment type="similarity">
    <text evidence="2">Belongs to the YkuD family.</text>
</comment>
<dbReference type="Pfam" id="PF03734">
    <property type="entry name" value="YkuD"/>
    <property type="match status" value="1"/>
</dbReference>
<dbReference type="PROSITE" id="PS52029">
    <property type="entry name" value="LD_TPASE"/>
    <property type="match status" value="1"/>
</dbReference>
<evidence type="ECO:0000259" key="9">
    <source>
        <dbReference type="PROSITE" id="PS52029"/>
    </source>
</evidence>
<evidence type="ECO:0000256" key="2">
    <source>
        <dbReference type="ARBA" id="ARBA00005992"/>
    </source>
</evidence>
<dbReference type="InterPro" id="IPR038063">
    <property type="entry name" value="Transpep_catalytic_dom"/>
</dbReference>
<dbReference type="Proteomes" id="UP000625079">
    <property type="component" value="Unassembled WGS sequence"/>
</dbReference>
<dbReference type="Proteomes" id="UP000593880">
    <property type="component" value="Chromosome"/>
</dbReference>
<dbReference type="RefSeq" id="WP_128964342.1">
    <property type="nucleotide sequence ID" value="NZ_BMHC01000001.1"/>
</dbReference>
<evidence type="ECO:0000313" key="13">
    <source>
        <dbReference type="Proteomes" id="UP000625079"/>
    </source>
</evidence>
<dbReference type="GO" id="GO:0016740">
    <property type="term" value="F:transferase activity"/>
    <property type="evidence" value="ECO:0007669"/>
    <property type="project" value="UniProtKB-KW"/>
</dbReference>
<evidence type="ECO:0000313" key="10">
    <source>
        <dbReference type="EMBL" id="GGI19811.1"/>
    </source>
</evidence>
<dbReference type="CDD" id="cd16913">
    <property type="entry name" value="YkuD_like"/>
    <property type="match status" value="1"/>
</dbReference>
<dbReference type="GO" id="GO:0008360">
    <property type="term" value="P:regulation of cell shape"/>
    <property type="evidence" value="ECO:0007669"/>
    <property type="project" value="UniProtKB-UniRule"/>
</dbReference>
<dbReference type="GO" id="GO:0071555">
    <property type="term" value="P:cell wall organization"/>
    <property type="evidence" value="ECO:0007669"/>
    <property type="project" value="UniProtKB-UniRule"/>
</dbReference>
<dbReference type="GO" id="GO:0018104">
    <property type="term" value="P:peptidoglycan-protein cross-linking"/>
    <property type="evidence" value="ECO:0007669"/>
    <property type="project" value="TreeGrafter"/>
</dbReference>
<reference evidence="10" key="3">
    <citation type="submission" date="2022-12" db="EMBL/GenBank/DDBJ databases">
        <authorList>
            <person name="Sun Q."/>
            <person name="Zhou Y."/>
        </authorList>
    </citation>
    <scope>NUCLEOTIDE SEQUENCE</scope>
    <source>
        <strain evidence="10">CGMCC 1.15034</strain>
    </source>
</reference>
<name>A0A410V203_9BRAD</name>
<keyword evidence="8" id="KW-0732">Signal</keyword>
<dbReference type="InterPro" id="IPR050979">
    <property type="entry name" value="LD-transpeptidase"/>
</dbReference>
<keyword evidence="6 7" id="KW-0961">Cell wall biogenesis/degradation</keyword>
<sequence>MPARSPSALILAVLLLLGLNVQNAHASVTIRVQLSTQTMLVAVDGVDFATWPVSTARRGYRTPIGTYRPYSLQSMHYSRLYDFTPMPYSIFFNGGYAIHGTFDVRNLGRPVSHGCIRLAPEQAQSLFELIQAQGPQNTTNEISP</sequence>
<comment type="pathway">
    <text evidence="1 7">Cell wall biogenesis; peptidoglycan biosynthesis.</text>
</comment>
<feature type="domain" description="L,D-TPase catalytic" evidence="9">
    <location>
        <begin position="28"/>
        <end position="143"/>
    </location>
</feature>
<dbReference type="GO" id="GO:0071972">
    <property type="term" value="F:peptidoglycan L,D-transpeptidase activity"/>
    <property type="evidence" value="ECO:0007669"/>
    <property type="project" value="TreeGrafter"/>
</dbReference>
<dbReference type="SUPFAM" id="SSF141523">
    <property type="entry name" value="L,D-transpeptidase catalytic domain-like"/>
    <property type="match status" value="1"/>
</dbReference>
<evidence type="ECO:0000313" key="11">
    <source>
        <dbReference type="EMBL" id="QOZ58726.1"/>
    </source>
</evidence>
<dbReference type="Gene3D" id="2.40.440.10">
    <property type="entry name" value="L,D-transpeptidase catalytic domain-like"/>
    <property type="match status" value="1"/>
</dbReference>
<gene>
    <name evidence="10" type="ORF">GCM10010987_06220</name>
    <name evidence="11" type="ORF">XH86_08255</name>
</gene>
<evidence type="ECO:0000313" key="12">
    <source>
        <dbReference type="Proteomes" id="UP000593880"/>
    </source>
</evidence>
<accession>A0A410V203</accession>
<evidence type="ECO:0000256" key="3">
    <source>
        <dbReference type="ARBA" id="ARBA00022679"/>
    </source>
</evidence>
<keyword evidence="4 7" id="KW-0133">Cell shape</keyword>
<evidence type="ECO:0000256" key="1">
    <source>
        <dbReference type="ARBA" id="ARBA00004752"/>
    </source>
</evidence>
<feature type="active site" description="Nucleophile" evidence="7">
    <location>
        <position position="115"/>
    </location>
</feature>
<organism evidence="10 13">
    <name type="scientific">Bradyrhizobium guangdongense</name>
    <dbReference type="NCBI Taxonomy" id="1325090"/>
    <lineage>
        <taxon>Bacteria</taxon>
        <taxon>Pseudomonadati</taxon>
        <taxon>Pseudomonadota</taxon>
        <taxon>Alphaproteobacteria</taxon>
        <taxon>Hyphomicrobiales</taxon>
        <taxon>Nitrobacteraceae</taxon>
        <taxon>Bradyrhizobium</taxon>
    </lineage>
</organism>
<keyword evidence="5 7" id="KW-0573">Peptidoglycan synthesis</keyword>